<feature type="transmembrane region" description="Helical" evidence="1">
    <location>
        <begin position="35"/>
        <end position="59"/>
    </location>
</feature>
<dbReference type="AlphaFoldDB" id="A0A395JG34"/>
<dbReference type="InParanoid" id="A0A395JG34"/>
<feature type="transmembrane region" description="Helical" evidence="1">
    <location>
        <begin position="71"/>
        <end position="89"/>
    </location>
</feature>
<protein>
    <submittedName>
        <fullName evidence="2">Uncharacterized protein</fullName>
    </submittedName>
</protein>
<comment type="caution">
    <text evidence="2">The sequence shown here is derived from an EMBL/GenBank/DDBJ whole genome shotgun (WGS) entry which is preliminary data.</text>
</comment>
<keyword evidence="1" id="KW-0472">Membrane</keyword>
<gene>
    <name evidence="2" type="ORF">DFR28_105155</name>
</gene>
<proteinExistence type="predicted"/>
<accession>A0A395JG34</accession>
<sequence>MPLSIINKVIFGIYIFPVFLLLLLSLTLLGDSRPIFFFLLVVSILSMLSLIYILIKTILNQADSVKTRFAYLSHVGVLITIFGCTAFLVNGNEFKNHSPAAPFSIFSFGVIVCIPYFHVMVVNGFFKKEKILIKTPNK</sequence>
<name>A0A395JG34_9GAMM</name>
<keyword evidence="1" id="KW-1133">Transmembrane helix</keyword>
<dbReference type="Proteomes" id="UP000253083">
    <property type="component" value="Unassembled WGS sequence"/>
</dbReference>
<reference evidence="2 3" key="1">
    <citation type="submission" date="2018-06" db="EMBL/GenBank/DDBJ databases">
        <title>Genomic Encyclopedia of Type Strains, Phase IV (KMG-IV): sequencing the most valuable type-strain genomes for metagenomic binning, comparative biology and taxonomic classification.</title>
        <authorList>
            <person name="Goeker M."/>
        </authorList>
    </citation>
    <scope>NUCLEOTIDE SEQUENCE [LARGE SCALE GENOMIC DNA]</scope>
    <source>
        <strain evidence="2 3">DSM 24032</strain>
    </source>
</reference>
<feature type="transmembrane region" description="Helical" evidence="1">
    <location>
        <begin position="9"/>
        <end position="29"/>
    </location>
</feature>
<keyword evidence="3" id="KW-1185">Reference proteome</keyword>
<evidence type="ECO:0000313" key="2">
    <source>
        <dbReference type="EMBL" id="RBP48816.1"/>
    </source>
</evidence>
<keyword evidence="1" id="KW-0812">Transmembrane</keyword>
<feature type="transmembrane region" description="Helical" evidence="1">
    <location>
        <begin position="101"/>
        <end position="126"/>
    </location>
</feature>
<organism evidence="2 3">
    <name type="scientific">Arenicella xantha</name>
    <dbReference type="NCBI Taxonomy" id="644221"/>
    <lineage>
        <taxon>Bacteria</taxon>
        <taxon>Pseudomonadati</taxon>
        <taxon>Pseudomonadota</taxon>
        <taxon>Gammaproteobacteria</taxon>
        <taxon>Arenicellales</taxon>
        <taxon>Arenicellaceae</taxon>
        <taxon>Arenicella</taxon>
    </lineage>
</organism>
<dbReference type="EMBL" id="QNRT01000005">
    <property type="protein sequence ID" value="RBP48816.1"/>
    <property type="molecule type" value="Genomic_DNA"/>
</dbReference>
<evidence type="ECO:0000256" key="1">
    <source>
        <dbReference type="SAM" id="Phobius"/>
    </source>
</evidence>
<evidence type="ECO:0000313" key="3">
    <source>
        <dbReference type="Proteomes" id="UP000253083"/>
    </source>
</evidence>